<feature type="signal peptide" evidence="1">
    <location>
        <begin position="1"/>
        <end position="21"/>
    </location>
</feature>
<evidence type="ECO:0000313" key="3">
    <source>
        <dbReference type="Proteomes" id="UP000699691"/>
    </source>
</evidence>
<evidence type="ECO:0000256" key="1">
    <source>
        <dbReference type="SAM" id="SignalP"/>
    </source>
</evidence>
<name>A0A955LW61_UNCKA</name>
<dbReference type="AlphaFoldDB" id="A0A955LW61"/>
<organism evidence="2 3">
    <name type="scientific">candidate division WWE3 bacterium</name>
    <dbReference type="NCBI Taxonomy" id="2053526"/>
    <lineage>
        <taxon>Bacteria</taxon>
        <taxon>Katanobacteria</taxon>
    </lineage>
</organism>
<dbReference type="NCBIfam" id="TIGR04088">
    <property type="entry name" value="cognate_SipW"/>
    <property type="match status" value="1"/>
</dbReference>
<keyword evidence="1" id="KW-0732">Signal</keyword>
<proteinExistence type="predicted"/>
<reference evidence="2" key="1">
    <citation type="submission" date="2020-04" db="EMBL/GenBank/DDBJ databases">
        <authorList>
            <person name="Zhang T."/>
        </authorList>
    </citation>
    <scope>NUCLEOTIDE SEQUENCE</scope>
    <source>
        <strain evidence="2">HKST-UBA02</strain>
    </source>
</reference>
<feature type="chain" id="PRO_5037947848" evidence="1">
    <location>
        <begin position="22"/>
        <end position="241"/>
    </location>
</feature>
<reference evidence="2" key="2">
    <citation type="journal article" date="2021" name="Microbiome">
        <title>Successional dynamics and alternative stable states in a saline activated sludge microbial community over 9 years.</title>
        <authorList>
            <person name="Wang Y."/>
            <person name="Ye J."/>
            <person name="Ju F."/>
            <person name="Liu L."/>
            <person name="Boyd J.A."/>
            <person name="Deng Y."/>
            <person name="Parks D.H."/>
            <person name="Jiang X."/>
            <person name="Yin X."/>
            <person name="Woodcroft B.J."/>
            <person name="Tyson G.W."/>
            <person name="Hugenholtz P."/>
            <person name="Polz M.F."/>
            <person name="Zhang T."/>
        </authorList>
    </citation>
    <scope>NUCLEOTIDE SEQUENCE</scope>
    <source>
        <strain evidence="2">HKST-UBA02</strain>
    </source>
</reference>
<evidence type="ECO:0000313" key="2">
    <source>
        <dbReference type="EMBL" id="MCA9397657.1"/>
    </source>
</evidence>
<protein>
    <submittedName>
        <fullName evidence="2">SipW-dependent-type signal peptide-containing protein</fullName>
    </submittedName>
</protein>
<comment type="caution">
    <text evidence="2">The sequence shown here is derived from an EMBL/GenBank/DDBJ whole genome shotgun (WGS) entry which is preliminary data.</text>
</comment>
<dbReference type="InterPro" id="IPR023833">
    <property type="entry name" value="Signal_pept_SipW-depend-type"/>
</dbReference>
<gene>
    <name evidence="2" type="ORF">KC573_02410</name>
</gene>
<accession>A0A955LW61</accession>
<dbReference type="EMBL" id="JAGQKY010000092">
    <property type="protein sequence ID" value="MCA9397657.1"/>
    <property type="molecule type" value="Genomic_DNA"/>
</dbReference>
<dbReference type="Proteomes" id="UP000699691">
    <property type="component" value="Unassembled WGS sequence"/>
</dbReference>
<sequence>MKRILTSLLVLVAVLVPTVSATLSVFSDTETSTGNTFTAGTLDLEVDGGNDPLGAKFSASNMVPGQKYHAGTVTLSNVGSVDGVLTLMVENPVSNENGLTEAEETDGDILDTQIDSTGYNADSGDGELWDQTTLRICLETGAGSHASNNICDWDDTTIYNNEGTPGNDYSSTYSIPLSTDLAADNSVVLSPNQQVNLVVEVTFVDDESNWWWGGMSGVTNNMAMTDDMVFDVVFGLEQVTS</sequence>